<dbReference type="GO" id="GO:0019239">
    <property type="term" value="F:deaminase activity"/>
    <property type="evidence" value="ECO:0007669"/>
    <property type="project" value="UniProtKB-ARBA"/>
</dbReference>
<dbReference type="OrthoDB" id="9787621at2"/>
<feature type="domain" description="Amidohydrolase-related" evidence="5">
    <location>
        <begin position="61"/>
        <end position="408"/>
    </location>
</feature>
<dbReference type="CDD" id="cd01298">
    <property type="entry name" value="ATZ_TRZ_like"/>
    <property type="match status" value="1"/>
</dbReference>
<dbReference type="SUPFAM" id="SSF51556">
    <property type="entry name" value="Metallo-dependent hydrolases"/>
    <property type="match status" value="1"/>
</dbReference>
<dbReference type="Gene3D" id="3.20.20.140">
    <property type="entry name" value="Metal-dependent hydrolases"/>
    <property type="match status" value="1"/>
</dbReference>
<keyword evidence="4" id="KW-0862">Zinc</keyword>
<evidence type="ECO:0000256" key="4">
    <source>
        <dbReference type="ARBA" id="ARBA00022833"/>
    </source>
</evidence>
<dbReference type="Gene3D" id="2.30.40.10">
    <property type="entry name" value="Urease, subunit C, domain 1"/>
    <property type="match status" value="1"/>
</dbReference>
<name>A0A2V1H378_9GAMM</name>
<sequence length="439" mass="48195">MKAADSIIHARWVIPVSPTSQVLENHSLIIQQDKIIDILPSAEAKAQYQSDQQYHLTDHALIPGLVNCHAHAAMSLFRGLADDLPLMSWLQEHIWPAESKFVSPSFVEDGTRLAIAEMLRCGTTCFNNMYFFNQQEADICQQAGIRASSGLPVLEFPTAYASGPDEYFEKGLAHIDYIKDMPLVTATWAPHAPYTVSDVSFEKVAELSAKYQMPIQLHLHESKQEIEDSIKQFGVRPQERLTRTGIINKYLQAVHFTQATEQEIEQLAAAGASMVHCPESNLKLASGFAPIGRLQKAGINIAIGTDGAASNNDLDMIGEMRTAAMLAKAVAEDATALSASEALYAATMGGAKAMHLDDKIGSLEVGKFADIAAINLSDLECQPMYNPISQIVYAVSRHQVSHTWVAGRCLLNERQLTSDCLNQSELVSIATQWRDKIAQ</sequence>
<evidence type="ECO:0000313" key="6">
    <source>
        <dbReference type="EMBL" id="PVZ71627.1"/>
    </source>
</evidence>
<dbReference type="InterPro" id="IPR011059">
    <property type="entry name" value="Metal-dep_hydrolase_composite"/>
</dbReference>
<dbReference type="PANTHER" id="PTHR43794:SF11">
    <property type="entry name" value="AMIDOHYDROLASE-RELATED DOMAIN-CONTAINING PROTEIN"/>
    <property type="match status" value="1"/>
</dbReference>
<dbReference type="AlphaFoldDB" id="A0A2V1H378"/>
<evidence type="ECO:0000256" key="2">
    <source>
        <dbReference type="ARBA" id="ARBA00022723"/>
    </source>
</evidence>
<dbReference type="PANTHER" id="PTHR43794">
    <property type="entry name" value="AMINOHYDROLASE SSNA-RELATED"/>
    <property type="match status" value="1"/>
</dbReference>
<dbReference type="FunFam" id="3.20.20.140:FF:000014">
    <property type="entry name" value="5-methylthioadenosine/S-adenosylhomocysteine deaminase"/>
    <property type="match status" value="1"/>
</dbReference>
<dbReference type="Proteomes" id="UP000244906">
    <property type="component" value="Unassembled WGS sequence"/>
</dbReference>
<dbReference type="SUPFAM" id="SSF51338">
    <property type="entry name" value="Composite domain of metallo-dependent hydrolases"/>
    <property type="match status" value="1"/>
</dbReference>
<dbReference type="GO" id="GO:0046872">
    <property type="term" value="F:metal ion binding"/>
    <property type="evidence" value="ECO:0007669"/>
    <property type="project" value="UniProtKB-KW"/>
</dbReference>
<dbReference type="InterPro" id="IPR050287">
    <property type="entry name" value="MTA/SAH_deaminase"/>
</dbReference>
<dbReference type="Pfam" id="PF01979">
    <property type="entry name" value="Amidohydro_1"/>
    <property type="match status" value="1"/>
</dbReference>
<keyword evidence="2" id="KW-0479">Metal-binding</keyword>
<keyword evidence="7" id="KW-1185">Reference proteome</keyword>
<dbReference type="EMBL" id="QDDL01000001">
    <property type="protein sequence ID" value="PVZ71627.1"/>
    <property type="molecule type" value="Genomic_DNA"/>
</dbReference>
<proteinExistence type="inferred from homology"/>
<evidence type="ECO:0000259" key="5">
    <source>
        <dbReference type="Pfam" id="PF01979"/>
    </source>
</evidence>
<keyword evidence="3 6" id="KW-0378">Hydrolase</keyword>
<organism evidence="6 7">
    <name type="scientific">Pelagibaculum spongiae</name>
    <dbReference type="NCBI Taxonomy" id="2080658"/>
    <lineage>
        <taxon>Bacteria</taxon>
        <taxon>Pseudomonadati</taxon>
        <taxon>Pseudomonadota</taxon>
        <taxon>Gammaproteobacteria</taxon>
        <taxon>Oceanospirillales</taxon>
        <taxon>Pelagibaculum</taxon>
    </lineage>
</organism>
<comment type="caution">
    <text evidence="6">The sequence shown here is derived from an EMBL/GenBank/DDBJ whole genome shotgun (WGS) entry which is preliminary data.</text>
</comment>
<evidence type="ECO:0000256" key="3">
    <source>
        <dbReference type="ARBA" id="ARBA00022801"/>
    </source>
</evidence>
<dbReference type="InterPro" id="IPR006680">
    <property type="entry name" value="Amidohydro-rel"/>
</dbReference>
<dbReference type="RefSeq" id="WP_116685216.1">
    <property type="nucleotide sequence ID" value="NZ_CAWNYD010000001.1"/>
</dbReference>
<dbReference type="NCBIfam" id="NF006549">
    <property type="entry name" value="PRK09045.1"/>
    <property type="match status" value="1"/>
</dbReference>
<evidence type="ECO:0000313" key="7">
    <source>
        <dbReference type="Proteomes" id="UP000244906"/>
    </source>
</evidence>
<accession>A0A2V1H378</accession>
<protein>
    <submittedName>
        <fullName evidence="6">TRZ/ATZ family hydrolase</fullName>
    </submittedName>
</protein>
<gene>
    <name evidence="6" type="ORF">DC094_00910</name>
</gene>
<reference evidence="6 7" key="1">
    <citation type="submission" date="2018-04" db="EMBL/GenBank/DDBJ databases">
        <title>Thalassorhabdus spongiae gen. nov., sp. nov., isolated from a marine sponge in South-West Iceland.</title>
        <authorList>
            <person name="Knobloch S."/>
            <person name="Daussin A."/>
            <person name="Johannsson R."/>
            <person name="Marteinsson V.T."/>
        </authorList>
    </citation>
    <scope>NUCLEOTIDE SEQUENCE [LARGE SCALE GENOMIC DNA]</scope>
    <source>
        <strain evidence="6 7">Hp12</strain>
    </source>
</reference>
<dbReference type="InterPro" id="IPR032466">
    <property type="entry name" value="Metal_Hydrolase"/>
</dbReference>
<evidence type="ECO:0000256" key="1">
    <source>
        <dbReference type="ARBA" id="ARBA00006745"/>
    </source>
</evidence>
<dbReference type="GO" id="GO:0016814">
    <property type="term" value="F:hydrolase activity, acting on carbon-nitrogen (but not peptide) bonds, in cyclic amidines"/>
    <property type="evidence" value="ECO:0007669"/>
    <property type="project" value="UniProtKB-ARBA"/>
</dbReference>
<comment type="similarity">
    <text evidence="1">Belongs to the metallo-dependent hydrolases superfamily. ATZ/TRZ family.</text>
</comment>